<sequence>MGMNDALGDPDQTNVIERHRTEYSACCRRVRWPSSSYDIENNKESKQNLWRRIIGLIFPDIDQAQARFEEYEAKMYGRIKQYQSDADQVGGPCGFLRKENENKTGDIKADY</sequence>
<evidence type="ECO:0000313" key="1">
    <source>
        <dbReference type="EMBL" id="CEI69326.1"/>
    </source>
</evidence>
<name>A0A2L2TXE1_9HYPO</name>
<dbReference type="EMBL" id="LN649231">
    <property type="protein sequence ID" value="CEI69326.1"/>
    <property type="molecule type" value="Genomic_DNA"/>
</dbReference>
<dbReference type="AlphaFoldDB" id="A0A2L2TXE1"/>
<keyword evidence="2" id="KW-1185">Reference proteome</keyword>
<dbReference type="Proteomes" id="UP000245910">
    <property type="component" value="Chromosome III"/>
</dbReference>
<evidence type="ECO:0000313" key="2">
    <source>
        <dbReference type="Proteomes" id="UP000245910"/>
    </source>
</evidence>
<accession>A0A2L2TXE1</accession>
<reference evidence="2" key="1">
    <citation type="submission" date="2014-10" db="EMBL/GenBank/DDBJ databases">
        <authorList>
            <person name="King R."/>
        </authorList>
    </citation>
    <scope>NUCLEOTIDE SEQUENCE [LARGE SCALE GENOMIC DNA]</scope>
    <source>
        <strain evidence="2">A3/5</strain>
    </source>
</reference>
<proteinExistence type="predicted"/>
<organism evidence="1 2">
    <name type="scientific">Fusarium venenatum</name>
    <dbReference type="NCBI Taxonomy" id="56646"/>
    <lineage>
        <taxon>Eukaryota</taxon>
        <taxon>Fungi</taxon>
        <taxon>Dikarya</taxon>
        <taxon>Ascomycota</taxon>
        <taxon>Pezizomycotina</taxon>
        <taxon>Sordariomycetes</taxon>
        <taxon>Hypocreomycetidae</taxon>
        <taxon>Hypocreales</taxon>
        <taxon>Nectriaceae</taxon>
        <taxon>Fusarium</taxon>
    </lineage>
</organism>
<protein>
    <submittedName>
        <fullName evidence="1">Uncharacterized protein</fullName>
    </submittedName>
</protein>